<protein>
    <submittedName>
        <fullName evidence="2">Uncharacterized protein</fullName>
    </submittedName>
</protein>
<dbReference type="EMBL" id="RRYP01010975">
    <property type="protein sequence ID" value="TNV78049.1"/>
    <property type="molecule type" value="Genomic_DNA"/>
</dbReference>
<keyword evidence="1" id="KW-0472">Membrane</keyword>
<sequence length="403" mass="45010">MKSELPTTKLLCKINSAETQASSTGPPQPKTQGYQALNVESLKSQEVPKRSLKELFENNLFIMYSTGSAICFGIHSYMQAWGMMKWRNNVSILFPEFIPLLIIPIIYHLNQGYKHVKPEHGSIWSKHRSVFFDKDTSAFRFLPLLFVVLRSIGATLIPVNISWITYLCKEVGLNAAVVQSFSTFSSFTTALLFYILYKERLTAMHIIGMLMIIGSLLIVAVGKQMSSNNPQTHSADDDLYLTTIEEGNMPTNVVEVEQTLLNILIPFMVVFTTCLLLTKGAYLSRAARSVQYPPIQFVTDFSIGSGLIYLAAFLYQHFYVEPYPLACILFMATAGIAICCAFQLLNLSVLSGKGALSMAISQTQNFFWLFFDMVLSLRFPFVYEAVAMGVGICGACIITLAKK</sequence>
<evidence type="ECO:0000313" key="3">
    <source>
        <dbReference type="Proteomes" id="UP000785679"/>
    </source>
</evidence>
<dbReference type="InterPro" id="IPR037185">
    <property type="entry name" value="EmrE-like"/>
</dbReference>
<dbReference type="Proteomes" id="UP000785679">
    <property type="component" value="Unassembled WGS sequence"/>
</dbReference>
<feature type="transmembrane region" description="Helical" evidence="1">
    <location>
        <begin position="90"/>
        <end position="109"/>
    </location>
</feature>
<comment type="caution">
    <text evidence="2">The sequence shown here is derived from an EMBL/GenBank/DDBJ whole genome shotgun (WGS) entry which is preliminary data.</text>
</comment>
<reference evidence="2" key="1">
    <citation type="submission" date="2019-06" db="EMBL/GenBank/DDBJ databases">
        <authorList>
            <person name="Zheng W."/>
        </authorList>
    </citation>
    <scope>NUCLEOTIDE SEQUENCE</scope>
    <source>
        <strain evidence="2">QDHG01</strain>
    </source>
</reference>
<feature type="transmembrane region" description="Helical" evidence="1">
    <location>
        <begin position="381"/>
        <end position="401"/>
    </location>
</feature>
<gene>
    <name evidence="2" type="ORF">FGO68_gene6526</name>
</gene>
<keyword evidence="1" id="KW-1133">Transmembrane helix</keyword>
<feature type="transmembrane region" description="Helical" evidence="1">
    <location>
        <begin position="176"/>
        <end position="196"/>
    </location>
</feature>
<dbReference type="OrthoDB" id="325084at2759"/>
<organism evidence="2 3">
    <name type="scientific">Halteria grandinella</name>
    <dbReference type="NCBI Taxonomy" id="5974"/>
    <lineage>
        <taxon>Eukaryota</taxon>
        <taxon>Sar</taxon>
        <taxon>Alveolata</taxon>
        <taxon>Ciliophora</taxon>
        <taxon>Intramacronucleata</taxon>
        <taxon>Spirotrichea</taxon>
        <taxon>Stichotrichia</taxon>
        <taxon>Sporadotrichida</taxon>
        <taxon>Halteriidae</taxon>
        <taxon>Halteria</taxon>
    </lineage>
</organism>
<accession>A0A8J8T0V0</accession>
<keyword evidence="3" id="KW-1185">Reference proteome</keyword>
<feature type="transmembrane region" description="Helical" evidence="1">
    <location>
        <begin position="203"/>
        <end position="222"/>
    </location>
</feature>
<dbReference type="AlphaFoldDB" id="A0A8J8T0V0"/>
<proteinExistence type="predicted"/>
<keyword evidence="1" id="KW-0812">Transmembrane</keyword>
<feature type="transmembrane region" description="Helical" evidence="1">
    <location>
        <begin position="323"/>
        <end position="344"/>
    </location>
</feature>
<evidence type="ECO:0000256" key="1">
    <source>
        <dbReference type="SAM" id="Phobius"/>
    </source>
</evidence>
<feature type="transmembrane region" description="Helical" evidence="1">
    <location>
        <begin position="59"/>
        <end position="78"/>
    </location>
</feature>
<name>A0A8J8T0V0_HALGN</name>
<evidence type="ECO:0000313" key="2">
    <source>
        <dbReference type="EMBL" id="TNV78049.1"/>
    </source>
</evidence>
<feature type="transmembrane region" description="Helical" evidence="1">
    <location>
        <begin position="297"/>
        <end position="317"/>
    </location>
</feature>
<feature type="transmembrane region" description="Helical" evidence="1">
    <location>
        <begin position="259"/>
        <end position="277"/>
    </location>
</feature>
<feature type="transmembrane region" description="Helical" evidence="1">
    <location>
        <begin position="141"/>
        <end position="164"/>
    </location>
</feature>
<dbReference type="SUPFAM" id="SSF103481">
    <property type="entry name" value="Multidrug resistance efflux transporter EmrE"/>
    <property type="match status" value="1"/>
</dbReference>